<organism evidence="1 2">
    <name type="scientific">Paenibacillus turicensis</name>
    <dbReference type="NCBI Taxonomy" id="160487"/>
    <lineage>
        <taxon>Bacteria</taxon>
        <taxon>Bacillati</taxon>
        <taxon>Bacillota</taxon>
        <taxon>Bacilli</taxon>
        <taxon>Bacillales</taxon>
        <taxon>Paenibacillaceae</taxon>
        <taxon>Paenibacillus</taxon>
    </lineage>
</organism>
<dbReference type="EMBL" id="JAGGKG010000004">
    <property type="protein sequence ID" value="MBP1904523.1"/>
    <property type="molecule type" value="Genomic_DNA"/>
</dbReference>
<proteinExistence type="predicted"/>
<keyword evidence="2" id="KW-1185">Reference proteome</keyword>
<dbReference type="Proteomes" id="UP001519272">
    <property type="component" value="Unassembled WGS sequence"/>
</dbReference>
<dbReference type="Pfam" id="PF12663">
    <property type="entry name" value="DUF3788"/>
    <property type="match status" value="1"/>
</dbReference>
<comment type="caution">
    <text evidence="1">The sequence shown here is derived from an EMBL/GenBank/DDBJ whole genome shotgun (WGS) entry which is preliminary data.</text>
</comment>
<evidence type="ECO:0008006" key="3">
    <source>
        <dbReference type="Google" id="ProtNLM"/>
    </source>
</evidence>
<evidence type="ECO:0000313" key="1">
    <source>
        <dbReference type="EMBL" id="MBP1904523.1"/>
    </source>
</evidence>
<protein>
    <recommendedName>
        <fullName evidence="3">DUF3788 domain-containing protein</fullName>
    </recommendedName>
</protein>
<name>A0ABS4FPK8_9BACL</name>
<evidence type="ECO:0000313" key="2">
    <source>
        <dbReference type="Proteomes" id="UP001519272"/>
    </source>
</evidence>
<gene>
    <name evidence="1" type="ORF">J2Z32_001146</name>
</gene>
<dbReference type="InterPro" id="IPR024265">
    <property type="entry name" value="DUF3788"/>
</dbReference>
<sequence length="137" mass="16518">MLEKAPTKEQLFCLLGQPLYEVWVSLNHFIESKYEMDQLWNDGGKHWTYEYKYRRGGKTLCTLYAKESVFGLLIIFGKQEREKFEANKEDYSAQIQRVYDESTTYHDGKWMMLQLEDRFLFSDIGRLLQIKRKPNRK</sequence>
<dbReference type="RefSeq" id="WP_210088205.1">
    <property type="nucleotide sequence ID" value="NZ_JAGGKG010000004.1"/>
</dbReference>
<reference evidence="1 2" key="1">
    <citation type="submission" date="2021-03" db="EMBL/GenBank/DDBJ databases">
        <title>Genomic Encyclopedia of Type Strains, Phase IV (KMG-IV): sequencing the most valuable type-strain genomes for metagenomic binning, comparative biology and taxonomic classification.</title>
        <authorList>
            <person name="Goeker M."/>
        </authorList>
    </citation>
    <scope>NUCLEOTIDE SEQUENCE [LARGE SCALE GENOMIC DNA]</scope>
    <source>
        <strain evidence="1 2">DSM 14349</strain>
    </source>
</reference>
<accession>A0ABS4FPK8</accession>